<dbReference type="AlphaFoldDB" id="I4IS08"/>
<name>I4IS08_MICAE</name>
<proteinExistence type="predicted"/>
<protein>
    <submittedName>
        <fullName evidence="1">Uncharacterized protein</fullName>
    </submittedName>
</protein>
<dbReference type="Proteomes" id="UP000004047">
    <property type="component" value="Unassembled WGS sequence"/>
</dbReference>
<gene>
    <name evidence="1" type="ORF">MICAK_3000011</name>
</gene>
<sequence length="64" mass="7661">MILDDLIRKELLTDNELDYFKLLIQTSAFMSEFDRFFEKIHNKPKIIAKLIKKMTTPIISCELR</sequence>
<dbReference type="EMBL" id="CAIQ01000225">
    <property type="protein sequence ID" value="CCI37082.1"/>
    <property type="molecule type" value="Genomic_DNA"/>
</dbReference>
<reference evidence="1 2" key="1">
    <citation type="submission" date="2012-04" db="EMBL/GenBank/DDBJ databases">
        <authorList>
            <person name="Genoscope - CEA"/>
        </authorList>
    </citation>
    <scope>NUCLEOTIDE SEQUENCE [LARGE SCALE GENOMIC DNA]</scope>
    <source>
        <strain evidence="1 2">9701</strain>
    </source>
</reference>
<organism evidence="1 2">
    <name type="scientific">Microcystis aeruginosa PCC 9701</name>
    <dbReference type="NCBI Taxonomy" id="721123"/>
    <lineage>
        <taxon>Bacteria</taxon>
        <taxon>Bacillati</taxon>
        <taxon>Cyanobacteriota</taxon>
        <taxon>Cyanophyceae</taxon>
        <taxon>Oscillatoriophycideae</taxon>
        <taxon>Chroococcales</taxon>
        <taxon>Microcystaceae</taxon>
        <taxon>Microcystis</taxon>
    </lineage>
</organism>
<evidence type="ECO:0000313" key="1">
    <source>
        <dbReference type="EMBL" id="CCI37082.1"/>
    </source>
</evidence>
<accession>I4IS08</accession>
<evidence type="ECO:0000313" key="2">
    <source>
        <dbReference type="Proteomes" id="UP000004047"/>
    </source>
</evidence>
<comment type="caution">
    <text evidence="1">The sequence shown here is derived from an EMBL/GenBank/DDBJ whole genome shotgun (WGS) entry which is preliminary data.</text>
</comment>
<dbReference type="HOGENOM" id="CLU_2862798_0_0_3"/>